<dbReference type="SUPFAM" id="SSF82784">
    <property type="entry name" value="OsmC-like"/>
    <property type="match status" value="1"/>
</dbReference>
<keyword evidence="2" id="KW-1185">Reference proteome</keyword>
<dbReference type="PANTHER" id="PTHR39624:SF2">
    <property type="entry name" value="OSMC-LIKE PROTEIN"/>
    <property type="match status" value="1"/>
</dbReference>
<dbReference type="Proteomes" id="UP001493153">
    <property type="component" value="Chromosome"/>
</dbReference>
<protein>
    <submittedName>
        <fullName evidence="1">OsmC family protein</fullName>
    </submittedName>
</protein>
<accession>A0ABZ2PX25</accession>
<evidence type="ECO:0000313" key="2">
    <source>
        <dbReference type="Proteomes" id="UP001493153"/>
    </source>
</evidence>
<dbReference type="Pfam" id="PF02566">
    <property type="entry name" value="OsmC"/>
    <property type="match status" value="1"/>
</dbReference>
<dbReference type="EMBL" id="CP062176">
    <property type="protein sequence ID" value="WXK39537.1"/>
    <property type="molecule type" value="Genomic_DNA"/>
</dbReference>
<organism evidence="1 2">
    <name type="scientific">Mycetohabitans rhizoxinica</name>
    <dbReference type="NCBI Taxonomy" id="412963"/>
    <lineage>
        <taxon>Bacteria</taxon>
        <taxon>Pseudomonadati</taxon>
        <taxon>Pseudomonadota</taxon>
        <taxon>Betaproteobacteria</taxon>
        <taxon>Burkholderiales</taxon>
        <taxon>Burkholderiaceae</taxon>
        <taxon>Mycetohabitans</taxon>
    </lineage>
</organism>
<dbReference type="Gene3D" id="3.30.300.20">
    <property type="match status" value="1"/>
</dbReference>
<dbReference type="InterPro" id="IPR036102">
    <property type="entry name" value="OsmC/Ohrsf"/>
</dbReference>
<evidence type="ECO:0000313" key="1">
    <source>
        <dbReference type="EMBL" id="WXK39537.1"/>
    </source>
</evidence>
<sequence>MADELASAGGGNRGPTPVSLLLSSLGACTSITLKMYAQRKQWPLADVDVSLDIEQNDEGTTIRSTIVLHGELDDEQRERLLQIASTCPVHQLLTHPVAIQSGLAVAA</sequence>
<dbReference type="InterPro" id="IPR003718">
    <property type="entry name" value="OsmC/Ohr_fam"/>
</dbReference>
<proteinExistence type="predicted"/>
<dbReference type="PANTHER" id="PTHR39624">
    <property type="entry name" value="PROTEIN INVOLVED IN RIMO-MEDIATED BETA-METHYLTHIOLATION OF RIBOSOMAL PROTEIN S12 YCAO"/>
    <property type="match status" value="1"/>
</dbReference>
<dbReference type="InterPro" id="IPR015946">
    <property type="entry name" value="KH_dom-like_a/b"/>
</dbReference>
<gene>
    <name evidence="1" type="ORF">IHE29_09765</name>
</gene>
<reference evidence="1 2" key="1">
    <citation type="submission" date="2020-09" db="EMBL/GenBank/DDBJ databases">
        <title>Genome sequences of Mycetohabitans spp.</title>
        <authorList>
            <person name="Carter M.E."/>
            <person name="Carpenter S.C.D."/>
            <person name="Bogdanove A.J."/>
        </authorList>
    </citation>
    <scope>NUCLEOTIDE SEQUENCE [LARGE SCALE GENOMIC DNA]</scope>
    <source>
        <strain evidence="1 2">B12</strain>
    </source>
</reference>
<name>A0ABZ2PX25_9BURK</name>